<dbReference type="Gene3D" id="1.20.120.720">
    <property type="entry name" value="Myosin VI head, motor domain, U50 subdomain"/>
    <property type="match status" value="1"/>
</dbReference>
<dbReference type="GO" id="GO:0005902">
    <property type="term" value="C:microvillus"/>
    <property type="evidence" value="ECO:0007669"/>
    <property type="project" value="TreeGrafter"/>
</dbReference>
<dbReference type="PROSITE" id="PS51757">
    <property type="entry name" value="TH1"/>
    <property type="match status" value="1"/>
</dbReference>
<comment type="subcellular location">
    <subcellularLocation>
        <location evidence="1">Cytoplasm</location>
        <location evidence="1">Cell cortex</location>
    </subcellularLocation>
</comment>
<comment type="similarity">
    <text evidence="2 10">Belongs to the TRAFAC class myosin-kinesin ATPase superfamily. Myosin family.</text>
</comment>
<protein>
    <submittedName>
        <fullName evidence="13">Myosin IB</fullName>
    </submittedName>
</protein>
<dbReference type="PANTHER" id="PTHR13140">
    <property type="entry name" value="MYOSIN"/>
    <property type="match status" value="1"/>
</dbReference>
<dbReference type="AlphaFoldDB" id="A0A3Q3C8T5"/>
<dbReference type="Gene3D" id="3.40.850.10">
    <property type="entry name" value="Kinesin motor domain"/>
    <property type="match status" value="2"/>
</dbReference>
<dbReference type="Pfam" id="PF06017">
    <property type="entry name" value="Myosin_TH1"/>
    <property type="match status" value="1"/>
</dbReference>
<feature type="region of interest" description="Actin-binding" evidence="10">
    <location>
        <begin position="497"/>
        <end position="519"/>
    </location>
</feature>
<keyword evidence="7 10" id="KW-0518">Myosin</keyword>
<evidence type="ECO:0000313" key="14">
    <source>
        <dbReference type="Proteomes" id="UP000264840"/>
    </source>
</evidence>
<evidence type="ECO:0000256" key="9">
    <source>
        <dbReference type="ARBA" id="ARBA00023203"/>
    </source>
</evidence>
<dbReference type="PRINTS" id="PR00193">
    <property type="entry name" value="MYOSINHEAVY"/>
</dbReference>
<dbReference type="OMA" id="NARKMYS"/>
<sequence length="1001" mass="115579">MEVKTSLLDNMIGVGDMVLLEPLSEDSFLGNLKKRFDHSEIYTYIGSVVISMNPYRSLPIYTPEKVEEYRNRNFYELSPHIYALADEAYRSLRDQDKDQCILITGESGAGKTEASKLVMSYVAAVCGKGHEVNKVKEQLLQSNPVLEAFGNAKTVRNDNSSRFGKYMDIEFDFKGDPLGGPRLSLLGSLAVFWFDLASVHIVLSELVSPAEVTETKTEADSRGTNEPLSARLSQSDTKMVCEKQLLTCDLVRPSWLATRLLFQAYYARDALAKNLYSRLFSWLVTRINESIQAQTKARHKVMGVLDIYGFEIFEDNSFEQFIINYCNEKLQQIFIELTLREEQEEYVREGIEWTNIEYFNNAIICDLIENNQNGILAMLDEECLRPGTVTDETFLDKLNTICADHQHFESRLNKNSKFLNDHSLPHNCFRIQHYAGKVLYRVEGFVDKNNDLLYRDLSQAMYKANHSLIKQLFPEGNPAKVNLKRPPTAGFQFRASVGTLMRNLQTKNPNYIRCIKPNDKKASHIFTDSLVRHQVRYLGLMENVRVRRAGYAFRQPYEPCLERYKMLCKRTWPHWKGPAREGVEVLMADLQIPTEEISYGRSKIFIRNPRTLFFLEEKRKQCLQDLATLIQKIYRGWKCRTHFLLMKKSQIVVAAWYRRYAQQKKYRNIKSATTMVQSYTRGWQARKLLRELKHQKRCEEAVTTIAAFWHGTQVRREYRKFFRANAGKKIYDFTIQRIIQKYFLGLKSSMPSMSPIDRKWPATPYGFLDGVHTELRKIFHHWRCKKYRDQFTEEKKAVYEEKLEASEIFKDKKALYPSSVSQPFKGDYLEISKNPKYQKLNSAVDEKVLLADVVNKINRANGKGTPRIFLLTKKNFVLADQKTGQVKASIPLPDVTSVSVSTQKDGFFALKLKEGSASAVKGDFLLSSEHLIEIITKLHRIGATAADREKLKVDISDEFLVQFKQDKVCVKFIQSSPKNGNSVSCKRKNNRLLEVSVPTSP</sequence>
<dbReference type="PROSITE" id="PS51456">
    <property type="entry name" value="MYOSIN_MOTOR"/>
    <property type="match status" value="1"/>
</dbReference>
<evidence type="ECO:0000256" key="4">
    <source>
        <dbReference type="ARBA" id="ARBA00022741"/>
    </source>
</evidence>
<evidence type="ECO:0000256" key="1">
    <source>
        <dbReference type="ARBA" id="ARBA00004544"/>
    </source>
</evidence>
<dbReference type="InterPro" id="IPR000048">
    <property type="entry name" value="IQ_motif_EF-hand-BS"/>
</dbReference>
<reference evidence="13" key="1">
    <citation type="submission" date="2025-08" db="UniProtKB">
        <authorList>
            <consortium name="Ensembl"/>
        </authorList>
    </citation>
    <scope>IDENTIFICATION</scope>
</reference>
<dbReference type="InterPro" id="IPR027417">
    <property type="entry name" value="P-loop_NTPase"/>
</dbReference>
<dbReference type="GO" id="GO:0005886">
    <property type="term" value="C:plasma membrane"/>
    <property type="evidence" value="ECO:0007669"/>
    <property type="project" value="TreeGrafter"/>
</dbReference>
<dbReference type="GO" id="GO:0007015">
    <property type="term" value="P:actin filament organization"/>
    <property type="evidence" value="ECO:0007669"/>
    <property type="project" value="TreeGrafter"/>
</dbReference>
<dbReference type="GO" id="GO:0051015">
    <property type="term" value="F:actin filament binding"/>
    <property type="evidence" value="ECO:0007669"/>
    <property type="project" value="TreeGrafter"/>
</dbReference>
<dbReference type="STRING" id="8153.ENSHBUP00000016637"/>
<dbReference type="GO" id="GO:0006897">
    <property type="term" value="P:endocytosis"/>
    <property type="evidence" value="ECO:0007669"/>
    <property type="project" value="TreeGrafter"/>
</dbReference>
<dbReference type="Pfam" id="PF00612">
    <property type="entry name" value="IQ"/>
    <property type="match status" value="2"/>
</dbReference>
<evidence type="ECO:0000256" key="10">
    <source>
        <dbReference type="PROSITE-ProRule" id="PRU00782"/>
    </source>
</evidence>
<accession>A0A3Q3C8T5</accession>
<keyword evidence="3" id="KW-0677">Repeat</keyword>
<dbReference type="GO" id="GO:0005938">
    <property type="term" value="C:cell cortex"/>
    <property type="evidence" value="ECO:0007669"/>
    <property type="project" value="UniProtKB-SubCell"/>
</dbReference>
<feature type="domain" description="TH1" evidence="12">
    <location>
        <begin position="813"/>
        <end position="999"/>
    </location>
</feature>
<keyword evidence="5 10" id="KW-0067">ATP-binding</keyword>
<dbReference type="SMART" id="SM00242">
    <property type="entry name" value="MYSc"/>
    <property type="match status" value="1"/>
</dbReference>
<dbReference type="PROSITE" id="PS50096">
    <property type="entry name" value="IQ"/>
    <property type="match status" value="3"/>
</dbReference>
<dbReference type="GO" id="GO:0005516">
    <property type="term" value="F:calmodulin binding"/>
    <property type="evidence" value="ECO:0007669"/>
    <property type="project" value="UniProtKB-KW"/>
</dbReference>
<feature type="binding site" evidence="10">
    <location>
        <begin position="105"/>
        <end position="112"/>
    </location>
    <ligand>
        <name>ATP</name>
        <dbReference type="ChEBI" id="CHEBI:30616"/>
    </ligand>
</feature>
<dbReference type="FunFam" id="1.20.58.530:FF:000004">
    <property type="entry name" value="Unconventional myosin ID"/>
    <property type="match status" value="1"/>
</dbReference>
<evidence type="ECO:0000256" key="7">
    <source>
        <dbReference type="ARBA" id="ARBA00023123"/>
    </source>
</evidence>
<dbReference type="Gene3D" id="1.20.5.190">
    <property type="match status" value="2"/>
</dbReference>
<dbReference type="PANTHER" id="PTHR13140:SF802">
    <property type="entry name" value="UNCONVENTIONAL MYOSIN-IB ISOFORM X1"/>
    <property type="match status" value="1"/>
</dbReference>
<evidence type="ECO:0000259" key="12">
    <source>
        <dbReference type="PROSITE" id="PS51757"/>
    </source>
</evidence>
<dbReference type="SMART" id="SM00015">
    <property type="entry name" value="IQ"/>
    <property type="match status" value="4"/>
</dbReference>
<keyword evidence="6" id="KW-0112">Calmodulin-binding</keyword>
<dbReference type="GO" id="GO:0060576">
    <property type="term" value="P:intestinal epithelial cell development"/>
    <property type="evidence" value="ECO:0007669"/>
    <property type="project" value="Ensembl"/>
</dbReference>
<dbReference type="GO" id="GO:0005903">
    <property type="term" value="C:brush border"/>
    <property type="evidence" value="ECO:0007669"/>
    <property type="project" value="TreeGrafter"/>
</dbReference>
<dbReference type="GO" id="GO:0016459">
    <property type="term" value="C:myosin complex"/>
    <property type="evidence" value="ECO:0007669"/>
    <property type="project" value="UniProtKB-KW"/>
</dbReference>
<keyword evidence="8 10" id="KW-0505">Motor protein</keyword>
<evidence type="ECO:0000256" key="6">
    <source>
        <dbReference type="ARBA" id="ARBA00022860"/>
    </source>
</evidence>
<dbReference type="Ensembl" id="ENSHBUT00000025215.1">
    <property type="protein sequence ID" value="ENSHBUP00000016637.1"/>
    <property type="gene ID" value="ENSHBUG00000018661.1"/>
</dbReference>
<evidence type="ECO:0000256" key="2">
    <source>
        <dbReference type="ARBA" id="ARBA00008314"/>
    </source>
</evidence>
<evidence type="ECO:0000256" key="8">
    <source>
        <dbReference type="ARBA" id="ARBA00023175"/>
    </source>
</evidence>
<keyword evidence="9 10" id="KW-0009">Actin-binding</keyword>
<dbReference type="GO" id="GO:0005524">
    <property type="term" value="F:ATP binding"/>
    <property type="evidence" value="ECO:0007669"/>
    <property type="project" value="UniProtKB-UniRule"/>
</dbReference>
<dbReference type="InterPro" id="IPR010926">
    <property type="entry name" value="Myosin_TH1"/>
</dbReference>
<dbReference type="InterPro" id="IPR036961">
    <property type="entry name" value="Kinesin_motor_dom_sf"/>
</dbReference>
<keyword evidence="4 10" id="KW-0547">Nucleotide-binding</keyword>
<name>A0A3Q3C8T5_HAPBU</name>
<dbReference type="Gene3D" id="1.20.58.530">
    <property type="match status" value="1"/>
</dbReference>
<evidence type="ECO:0000256" key="5">
    <source>
        <dbReference type="ARBA" id="ARBA00022840"/>
    </source>
</evidence>
<evidence type="ECO:0000313" key="13">
    <source>
        <dbReference type="Ensembl" id="ENSHBUP00000016637.1"/>
    </source>
</evidence>
<dbReference type="GO" id="GO:0000146">
    <property type="term" value="F:microfilament motor activity"/>
    <property type="evidence" value="ECO:0007669"/>
    <property type="project" value="TreeGrafter"/>
</dbReference>
<dbReference type="FunFam" id="1.20.5.190:FF:000007">
    <property type="entry name" value="Myosin-ib isoform 2"/>
    <property type="match status" value="1"/>
</dbReference>
<evidence type="ECO:0000259" key="11">
    <source>
        <dbReference type="PROSITE" id="PS51456"/>
    </source>
</evidence>
<dbReference type="Pfam" id="PF00063">
    <property type="entry name" value="Myosin_head"/>
    <property type="match status" value="2"/>
</dbReference>
<dbReference type="FunFam" id="1.20.5.4820:FF:000013">
    <property type="entry name" value="LOW QUALITY PROTEIN: unconventional myosin-Ib"/>
    <property type="match status" value="1"/>
</dbReference>
<organism evidence="13 14">
    <name type="scientific">Haplochromis burtoni</name>
    <name type="common">Burton's mouthbrooder</name>
    <name type="synonym">Chromis burtoni</name>
    <dbReference type="NCBI Taxonomy" id="8153"/>
    <lineage>
        <taxon>Eukaryota</taxon>
        <taxon>Metazoa</taxon>
        <taxon>Chordata</taxon>
        <taxon>Craniata</taxon>
        <taxon>Vertebrata</taxon>
        <taxon>Euteleostomi</taxon>
        <taxon>Actinopterygii</taxon>
        <taxon>Neopterygii</taxon>
        <taxon>Teleostei</taxon>
        <taxon>Neoteleostei</taxon>
        <taxon>Acanthomorphata</taxon>
        <taxon>Ovalentaria</taxon>
        <taxon>Cichlomorphae</taxon>
        <taxon>Cichliformes</taxon>
        <taxon>Cichlidae</taxon>
        <taxon>African cichlids</taxon>
        <taxon>Pseudocrenilabrinae</taxon>
        <taxon>Haplochromini</taxon>
        <taxon>Haplochromis</taxon>
    </lineage>
</organism>
<dbReference type="GO" id="GO:0030048">
    <property type="term" value="P:actin filament-based movement"/>
    <property type="evidence" value="ECO:0007669"/>
    <property type="project" value="TreeGrafter"/>
</dbReference>
<reference evidence="13" key="2">
    <citation type="submission" date="2025-09" db="UniProtKB">
        <authorList>
            <consortium name="Ensembl"/>
        </authorList>
    </citation>
    <scope>IDENTIFICATION</scope>
</reference>
<keyword evidence="14" id="KW-1185">Reference proteome</keyword>
<proteinExistence type="inferred from homology"/>
<dbReference type="InterPro" id="IPR001609">
    <property type="entry name" value="Myosin_head_motor_dom-like"/>
</dbReference>
<dbReference type="SUPFAM" id="SSF52540">
    <property type="entry name" value="P-loop containing nucleoside triphosphate hydrolases"/>
    <property type="match status" value="1"/>
</dbReference>
<feature type="domain" description="Myosin motor" evidence="11">
    <location>
        <begin position="12"/>
        <end position="620"/>
    </location>
</feature>
<dbReference type="Proteomes" id="UP000264840">
    <property type="component" value="Unplaced"/>
</dbReference>
<evidence type="ECO:0000256" key="3">
    <source>
        <dbReference type="ARBA" id="ARBA00022737"/>
    </source>
</evidence>
<dbReference type="GeneTree" id="ENSGT00940000155752"/>
<dbReference type="Gene3D" id="6.20.240.20">
    <property type="match status" value="1"/>
</dbReference>